<keyword evidence="2" id="KW-1185">Reference proteome</keyword>
<dbReference type="AlphaFoldDB" id="A0A812P0S5"/>
<comment type="caution">
    <text evidence="1">The sequence shown here is derived from an EMBL/GenBank/DDBJ whole genome shotgun (WGS) entry which is preliminary data.</text>
</comment>
<sequence>DKTYRNCQIIEELFKSGGWQSIADLIDLEGIIKYKGEFHFVESLKQDTNVGLQEPELSSCV</sequence>
<dbReference type="Proteomes" id="UP000649617">
    <property type="component" value="Unassembled WGS sequence"/>
</dbReference>
<evidence type="ECO:0000313" key="1">
    <source>
        <dbReference type="EMBL" id="CAE7335939.1"/>
    </source>
</evidence>
<gene>
    <name evidence="1" type="primary">sfmM2</name>
    <name evidence="1" type="ORF">SPIL2461_LOCUS7865</name>
</gene>
<feature type="non-terminal residue" evidence="1">
    <location>
        <position position="61"/>
    </location>
</feature>
<dbReference type="EMBL" id="CAJNIZ010012609">
    <property type="protein sequence ID" value="CAE7335939.1"/>
    <property type="molecule type" value="Genomic_DNA"/>
</dbReference>
<reference evidence="1" key="1">
    <citation type="submission" date="2021-02" db="EMBL/GenBank/DDBJ databases">
        <authorList>
            <person name="Dougan E. K."/>
            <person name="Rhodes N."/>
            <person name="Thang M."/>
            <person name="Chan C."/>
        </authorList>
    </citation>
    <scope>NUCLEOTIDE SEQUENCE</scope>
</reference>
<accession>A0A812P0S5</accession>
<dbReference type="OrthoDB" id="10591489at2759"/>
<proteinExistence type="predicted"/>
<organism evidence="1 2">
    <name type="scientific">Symbiodinium pilosum</name>
    <name type="common">Dinoflagellate</name>
    <dbReference type="NCBI Taxonomy" id="2952"/>
    <lineage>
        <taxon>Eukaryota</taxon>
        <taxon>Sar</taxon>
        <taxon>Alveolata</taxon>
        <taxon>Dinophyceae</taxon>
        <taxon>Suessiales</taxon>
        <taxon>Symbiodiniaceae</taxon>
        <taxon>Symbiodinium</taxon>
    </lineage>
</organism>
<feature type="non-terminal residue" evidence="1">
    <location>
        <position position="1"/>
    </location>
</feature>
<evidence type="ECO:0000313" key="2">
    <source>
        <dbReference type="Proteomes" id="UP000649617"/>
    </source>
</evidence>
<protein>
    <submittedName>
        <fullName evidence="1">SfmM2 protein</fullName>
    </submittedName>
</protein>
<name>A0A812P0S5_SYMPI</name>